<accession>A0ABR2KDS9</accession>
<evidence type="ECO:0000313" key="1">
    <source>
        <dbReference type="EMBL" id="KAK8889021.1"/>
    </source>
</evidence>
<dbReference type="EMBL" id="JAPFFF010000005">
    <property type="protein sequence ID" value="KAK8889021.1"/>
    <property type="molecule type" value="Genomic_DNA"/>
</dbReference>
<organism evidence="1 2">
    <name type="scientific">Tritrichomonas musculus</name>
    <dbReference type="NCBI Taxonomy" id="1915356"/>
    <lineage>
        <taxon>Eukaryota</taxon>
        <taxon>Metamonada</taxon>
        <taxon>Parabasalia</taxon>
        <taxon>Tritrichomonadida</taxon>
        <taxon>Tritrichomonadidae</taxon>
        <taxon>Tritrichomonas</taxon>
    </lineage>
</organism>
<name>A0ABR2KDS9_9EUKA</name>
<gene>
    <name evidence="1" type="ORF">M9Y10_033763</name>
</gene>
<reference evidence="1 2" key="1">
    <citation type="submission" date="2024-04" db="EMBL/GenBank/DDBJ databases">
        <title>Tritrichomonas musculus Genome.</title>
        <authorList>
            <person name="Alves-Ferreira E."/>
            <person name="Grigg M."/>
            <person name="Lorenzi H."/>
            <person name="Galac M."/>
        </authorList>
    </citation>
    <scope>NUCLEOTIDE SEQUENCE [LARGE SCALE GENOMIC DNA]</scope>
    <source>
        <strain evidence="1 2">EAF2021</strain>
    </source>
</reference>
<keyword evidence="2" id="KW-1185">Reference proteome</keyword>
<evidence type="ECO:0000313" key="2">
    <source>
        <dbReference type="Proteomes" id="UP001470230"/>
    </source>
</evidence>
<comment type="caution">
    <text evidence="1">The sequence shown here is derived from an EMBL/GenBank/DDBJ whole genome shotgun (WGS) entry which is preliminary data.</text>
</comment>
<protein>
    <submittedName>
        <fullName evidence="1">Uncharacterized protein</fullName>
    </submittedName>
</protein>
<proteinExistence type="predicted"/>
<sequence length="203" mass="23493">MNLSSCSCICGNVQIRGQLTLNDIEKDCFQFLKTVFSIHSQSIDVQSFKRIKKSLLSKTCIEVKCLQCGTTFRIFSSEGKTYIEKTQQSIFSNRQLHEQCSDEYQFKKLDKSNNSFVIHFSNLSDQSILSDKQNTQFKQINSHLSSQLDSLTQHMEEFSIDQKINKNLLGNKYNDDDIDFEIMFSNKYDPFIGSCELISSDYF</sequence>
<dbReference type="Proteomes" id="UP001470230">
    <property type="component" value="Unassembled WGS sequence"/>
</dbReference>